<evidence type="ECO:0000259" key="2">
    <source>
        <dbReference type="PROSITE" id="PS50878"/>
    </source>
</evidence>
<dbReference type="CDD" id="cd01647">
    <property type="entry name" value="RT_LTR"/>
    <property type="match status" value="1"/>
</dbReference>
<feature type="domain" description="Reverse transcriptase" evidence="2">
    <location>
        <begin position="181"/>
        <end position="344"/>
    </location>
</feature>
<gene>
    <name evidence="3" type="ORF">MGAL_10B044397</name>
</gene>
<dbReference type="Pfam" id="PF00078">
    <property type="entry name" value="RVT_1"/>
    <property type="match status" value="1"/>
</dbReference>
<evidence type="ECO:0000313" key="4">
    <source>
        <dbReference type="Proteomes" id="UP000596742"/>
    </source>
</evidence>
<dbReference type="PANTHER" id="PTHR37984">
    <property type="entry name" value="PROTEIN CBG26694"/>
    <property type="match status" value="1"/>
</dbReference>
<name>A0A8B6D8A4_MYTGA</name>
<dbReference type="InterPro" id="IPR050951">
    <property type="entry name" value="Retrovirus_Pol_polyprotein"/>
</dbReference>
<dbReference type="PANTHER" id="PTHR37984:SF11">
    <property type="entry name" value="INTEGRASE CATALYTIC DOMAIN-CONTAINING PROTEIN"/>
    <property type="match status" value="1"/>
</dbReference>
<dbReference type="InterPro" id="IPR043502">
    <property type="entry name" value="DNA/RNA_pol_sf"/>
</dbReference>
<comment type="caution">
    <text evidence="3">The sequence shown here is derived from an EMBL/GenBank/DDBJ whole genome shotgun (WGS) entry which is preliminary data.</text>
</comment>
<sequence>DSKRQRALLLHYAGEDVNEVFDTLDNTGEDFAAAKHKLTAYFAPKKNTEYEIYKFRQAKQTSDETIDSFHTRLRQLAVNCCHSTRLRRKALREDTTLEGLISSARALELSEKQATEIEQSDKQSANAVRKGVGKRRNGPRFLQTQTDHNVKKKNTCRNCGGVFRFYIRKQVEAELEKLEKQDIIEKVDGPTPWVSPIVVAPKPKNKNEIRLCVDMREPNKAILRSRHYTLTLDDMILDLNGSKVFSKMDLRSGYHQLELNEESRNITTFTTHVGLRRYKRLSFGVSSAAELFQNTLSNALEGLDGVRNISDDIIVSGRNQDEHDKRLEKLFARLKEKNLTLTFI</sequence>
<evidence type="ECO:0000313" key="3">
    <source>
        <dbReference type="EMBL" id="VDI15017.1"/>
    </source>
</evidence>
<dbReference type="OrthoDB" id="6765075at2759"/>
<dbReference type="Gene3D" id="3.30.70.270">
    <property type="match status" value="1"/>
</dbReference>
<dbReference type="Proteomes" id="UP000596742">
    <property type="component" value="Unassembled WGS sequence"/>
</dbReference>
<dbReference type="InterPro" id="IPR043128">
    <property type="entry name" value="Rev_trsase/Diguanyl_cyclase"/>
</dbReference>
<organism evidence="3 4">
    <name type="scientific">Mytilus galloprovincialis</name>
    <name type="common">Mediterranean mussel</name>
    <dbReference type="NCBI Taxonomy" id="29158"/>
    <lineage>
        <taxon>Eukaryota</taxon>
        <taxon>Metazoa</taxon>
        <taxon>Spiralia</taxon>
        <taxon>Lophotrochozoa</taxon>
        <taxon>Mollusca</taxon>
        <taxon>Bivalvia</taxon>
        <taxon>Autobranchia</taxon>
        <taxon>Pteriomorphia</taxon>
        <taxon>Mytilida</taxon>
        <taxon>Mytiloidea</taxon>
        <taxon>Mytilidae</taxon>
        <taxon>Mytilinae</taxon>
        <taxon>Mytilus</taxon>
    </lineage>
</organism>
<feature type="non-terminal residue" evidence="3">
    <location>
        <position position="344"/>
    </location>
</feature>
<dbReference type="AlphaFoldDB" id="A0A8B6D8A4"/>
<protein>
    <recommendedName>
        <fullName evidence="2">Reverse transcriptase domain-containing protein</fullName>
    </recommendedName>
</protein>
<evidence type="ECO:0000256" key="1">
    <source>
        <dbReference type="SAM" id="MobiDB-lite"/>
    </source>
</evidence>
<reference evidence="3" key="1">
    <citation type="submission" date="2018-11" db="EMBL/GenBank/DDBJ databases">
        <authorList>
            <person name="Alioto T."/>
            <person name="Alioto T."/>
        </authorList>
    </citation>
    <scope>NUCLEOTIDE SEQUENCE</scope>
</reference>
<proteinExistence type="predicted"/>
<dbReference type="SUPFAM" id="SSF56672">
    <property type="entry name" value="DNA/RNA polymerases"/>
    <property type="match status" value="1"/>
</dbReference>
<dbReference type="InterPro" id="IPR000477">
    <property type="entry name" value="RT_dom"/>
</dbReference>
<dbReference type="PROSITE" id="PS50878">
    <property type="entry name" value="RT_POL"/>
    <property type="match status" value="1"/>
</dbReference>
<dbReference type="EMBL" id="UYJE01002930">
    <property type="protein sequence ID" value="VDI15017.1"/>
    <property type="molecule type" value="Genomic_DNA"/>
</dbReference>
<dbReference type="Gene3D" id="3.10.10.10">
    <property type="entry name" value="HIV Type 1 Reverse Transcriptase, subunit A, domain 1"/>
    <property type="match status" value="1"/>
</dbReference>
<accession>A0A8B6D8A4</accession>
<feature type="region of interest" description="Disordered" evidence="1">
    <location>
        <begin position="115"/>
        <end position="140"/>
    </location>
</feature>
<keyword evidence="4" id="KW-1185">Reference proteome</keyword>